<organism evidence="3 4">
    <name type="scientific">Bifidobacterium ruminantium</name>
    <dbReference type="NCBI Taxonomy" id="78346"/>
    <lineage>
        <taxon>Bacteria</taxon>
        <taxon>Bacillati</taxon>
        <taxon>Actinomycetota</taxon>
        <taxon>Actinomycetes</taxon>
        <taxon>Bifidobacteriales</taxon>
        <taxon>Bifidobacteriaceae</taxon>
        <taxon>Bifidobacterium</taxon>
    </lineage>
</organism>
<accession>A0A087CPY4</accession>
<dbReference type="InterPro" id="IPR043708">
    <property type="entry name" value="DUF5648"/>
</dbReference>
<feature type="domain" description="BIG2" evidence="2">
    <location>
        <begin position="336"/>
        <end position="413"/>
    </location>
</feature>
<keyword evidence="4" id="KW-1185">Reference proteome</keyword>
<feature type="non-terminal residue" evidence="3">
    <location>
        <position position="1008"/>
    </location>
</feature>
<dbReference type="Gene3D" id="2.60.40.1080">
    <property type="match status" value="3"/>
</dbReference>
<evidence type="ECO:0000313" key="4">
    <source>
        <dbReference type="Proteomes" id="UP000029078"/>
    </source>
</evidence>
<feature type="domain" description="BIG2" evidence="2">
    <location>
        <begin position="427"/>
        <end position="518"/>
    </location>
</feature>
<proteinExistence type="predicted"/>
<feature type="transmembrane region" description="Helical" evidence="1">
    <location>
        <begin position="20"/>
        <end position="40"/>
    </location>
</feature>
<comment type="caution">
    <text evidence="3">The sequence shown here is derived from an EMBL/GenBank/DDBJ whole genome shotgun (WGS) entry which is preliminary data.</text>
</comment>
<evidence type="ECO:0000313" key="3">
    <source>
        <dbReference type="EMBL" id="KFI85334.1"/>
    </source>
</evidence>
<evidence type="ECO:0000259" key="2">
    <source>
        <dbReference type="SMART" id="SM00635"/>
    </source>
</evidence>
<dbReference type="InterPro" id="IPR003343">
    <property type="entry name" value="Big_2"/>
</dbReference>
<dbReference type="InterPro" id="IPR011081">
    <property type="entry name" value="Big_4"/>
</dbReference>
<dbReference type="Pfam" id="PF18885">
    <property type="entry name" value="DUF5648"/>
    <property type="match status" value="1"/>
</dbReference>
<keyword evidence="1" id="KW-0472">Membrane</keyword>
<dbReference type="SMART" id="SM00635">
    <property type="entry name" value="BID_2"/>
    <property type="match status" value="3"/>
</dbReference>
<dbReference type="RefSeq" id="WP_156097554.1">
    <property type="nucleotide sequence ID" value="NZ_JGZL01000017.1"/>
</dbReference>
<feature type="domain" description="BIG2" evidence="2">
    <location>
        <begin position="649"/>
        <end position="735"/>
    </location>
</feature>
<protein>
    <submittedName>
        <fullName evidence="3">Bacterial Ig-like domain protein</fullName>
    </submittedName>
</protein>
<keyword evidence="1" id="KW-0812">Transmembrane</keyword>
<dbReference type="eggNOG" id="COG3940">
    <property type="taxonomic scope" value="Bacteria"/>
</dbReference>
<reference evidence="3 4" key="1">
    <citation type="submission" date="2014-03" db="EMBL/GenBank/DDBJ databases">
        <title>Genomics of Bifidobacteria.</title>
        <authorList>
            <person name="Ventura M."/>
            <person name="Milani C."/>
            <person name="Lugli G.A."/>
        </authorList>
    </citation>
    <scope>NUCLEOTIDE SEQUENCE [LARGE SCALE GENOMIC DNA]</scope>
    <source>
        <strain evidence="3 4">LMG 21811</strain>
    </source>
</reference>
<dbReference type="eggNOG" id="COG3757">
    <property type="taxonomic scope" value="Bacteria"/>
</dbReference>
<dbReference type="AlphaFoldDB" id="A0A087CPY4"/>
<name>A0A087CPY4_BIFRU</name>
<dbReference type="Pfam" id="PF02368">
    <property type="entry name" value="Big_2"/>
    <property type="match status" value="2"/>
</dbReference>
<dbReference type="EMBL" id="JGZL01000017">
    <property type="protein sequence ID" value="KFI85334.1"/>
    <property type="molecule type" value="Genomic_DNA"/>
</dbReference>
<sequence length="1008" mass="108524">MGSPHHERIDLSRLRTFPTIMAVLCTVAMLATSFIAAPFARADQNGGLRIEIDDSQTVGNWNISEAGQVVDLAVGQKVRLKVWNYQGNGQEVVFKTIDWQLNGQPVELAKYDSASGQWKDVSPRDTGEYGAAVAFTDTSGSLTTLREGEATITAKVRMSGGPEEVATAHFRVHKTKLKIVRSLDSQEVTSTDITQLTAGEAMRLKYYPTFDGDGTTAQNKKYSYEFSTSMWNSPSSYRDESGHTIKAAGWRSSNGAAADFNGQLNPTVNEVTVRALIAGQATISVNAIFAFSHAVKTNGFKQRTDLLGNLSTKTAISNATPNVSVRYGLNTSPVTVQDNGTVNLGVGEILQFNYSISPLHTDYATQLTAHWDSDKKTVATLDSDTSRKLTAIDTGLSNVTASIGGVTFKFSVNVSEPNLSLSCQGKLASPVDATSPRTVELTAGESMDLTMGYAPRHDYTSLNSVTWNSSDTNVATVNRTSSVSSAGNTPKTMVTAKLPGTVTVTGTLAGRQVKTTIKVVDATLSIVRDSHQDTPSREDDVQVPVTGKNVDATSGENFKLYTKITPVHDYASFPSSVTRTTWAEDSLGKTIGLQPNGDAVTVNAVSSRGQAKSQATVTAKAGGKTATATVSVARPQVKLTTTERDAQGKETTKDITGKDFQLNRNQSKNIKAVVSELHPDYAKIDMNKVAWASETPSVASVSKATGETIGVQGKGEGTTKINATLDGVTAAASVKVVIPIKTVQAPAAVTTYAGKNPNLPQTVHVTWDDGRQSDEVVTWDKIQPDQYAKAGNFYVNGTVKGYSGTVRVSVRVLGLRSYDPVNIVTQALIAPTLPNAIKVTWTDGTQTTEKVVWDSIPLNQYQKPNVTFKVNGKLANSDIQVIATVTVNANSVTMYRLYNRYTGEHFYTSDVSERDRLVSVGWSYEGVGWVAPVSGDPVYRLYNGHVRGGDHHYTTSASERDSLVRAGWSYEGVGWRSGGSVPVYRQYNPYARTGTHNYTADGSENDRL</sequence>
<gene>
    <name evidence="3" type="ORF">BRUM_1817</name>
</gene>
<evidence type="ECO:0000256" key="1">
    <source>
        <dbReference type="SAM" id="Phobius"/>
    </source>
</evidence>
<dbReference type="Proteomes" id="UP000029078">
    <property type="component" value="Unassembled WGS sequence"/>
</dbReference>
<keyword evidence="1" id="KW-1133">Transmembrane helix</keyword>
<dbReference type="Pfam" id="PF07532">
    <property type="entry name" value="Big_4"/>
    <property type="match status" value="2"/>
</dbReference>